<protein>
    <recommendedName>
        <fullName evidence="4">WW domain-containing protein</fullName>
    </recommendedName>
</protein>
<dbReference type="Proteomes" id="UP000076727">
    <property type="component" value="Unassembled WGS sequence"/>
</dbReference>
<feature type="compositionally biased region" description="Low complexity" evidence="1">
    <location>
        <begin position="148"/>
        <end position="157"/>
    </location>
</feature>
<name>A0A165T103_9APHY</name>
<accession>A0A165T103</accession>
<gene>
    <name evidence="2" type="ORF">DAEQUDRAFT_754839</name>
</gene>
<keyword evidence="3" id="KW-1185">Reference proteome</keyword>
<feature type="compositionally biased region" description="Gly residues" evidence="1">
    <location>
        <begin position="136"/>
        <end position="147"/>
    </location>
</feature>
<organism evidence="2 3">
    <name type="scientific">Daedalea quercina L-15889</name>
    <dbReference type="NCBI Taxonomy" id="1314783"/>
    <lineage>
        <taxon>Eukaryota</taxon>
        <taxon>Fungi</taxon>
        <taxon>Dikarya</taxon>
        <taxon>Basidiomycota</taxon>
        <taxon>Agaricomycotina</taxon>
        <taxon>Agaricomycetes</taxon>
        <taxon>Polyporales</taxon>
        <taxon>Fomitopsis</taxon>
    </lineage>
</organism>
<feature type="compositionally biased region" description="Low complexity" evidence="1">
    <location>
        <begin position="80"/>
        <end position="90"/>
    </location>
</feature>
<feature type="compositionally biased region" description="Low complexity" evidence="1">
    <location>
        <begin position="164"/>
        <end position="173"/>
    </location>
</feature>
<proteinExistence type="predicted"/>
<reference evidence="2 3" key="1">
    <citation type="journal article" date="2016" name="Mol. Biol. Evol.">
        <title>Comparative Genomics of Early-Diverging Mushroom-Forming Fungi Provides Insights into the Origins of Lignocellulose Decay Capabilities.</title>
        <authorList>
            <person name="Nagy L.G."/>
            <person name="Riley R."/>
            <person name="Tritt A."/>
            <person name="Adam C."/>
            <person name="Daum C."/>
            <person name="Floudas D."/>
            <person name="Sun H."/>
            <person name="Yadav J.S."/>
            <person name="Pangilinan J."/>
            <person name="Larsson K.H."/>
            <person name="Matsuura K."/>
            <person name="Barry K."/>
            <person name="Labutti K."/>
            <person name="Kuo R."/>
            <person name="Ohm R.A."/>
            <person name="Bhattacharya S.S."/>
            <person name="Shirouzu T."/>
            <person name="Yoshinaga Y."/>
            <person name="Martin F.M."/>
            <person name="Grigoriev I.V."/>
            <person name="Hibbett D.S."/>
        </authorList>
    </citation>
    <scope>NUCLEOTIDE SEQUENCE [LARGE SCALE GENOMIC DNA]</scope>
    <source>
        <strain evidence="2 3">L-15889</strain>
    </source>
</reference>
<evidence type="ECO:0000313" key="3">
    <source>
        <dbReference type="Proteomes" id="UP000076727"/>
    </source>
</evidence>
<feature type="region of interest" description="Disordered" evidence="1">
    <location>
        <begin position="57"/>
        <end position="173"/>
    </location>
</feature>
<evidence type="ECO:0000256" key="1">
    <source>
        <dbReference type="SAM" id="MobiDB-lite"/>
    </source>
</evidence>
<dbReference type="EMBL" id="KV429039">
    <property type="protein sequence ID" value="KZT72777.1"/>
    <property type="molecule type" value="Genomic_DNA"/>
</dbReference>
<dbReference type="STRING" id="1314783.A0A165T103"/>
<evidence type="ECO:0000313" key="2">
    <source>
        <dbReference type="EMBL" id="KZT72777.1"/>
    </source>
</evidence>
<dbReference type="OrthoDB" id="2367685at2759"/>
<sequence length="270" mass="27739">MSFDLRELPDGWIQEFDPQTKHPFWVDTRTNPPRSIWVHPYEDEQFLREHPHIRERIARGGLARPNSDAPPAYSPRRHSFSGSPGPSGSSNLAPPIADTRPTSQPGTPGEKGLFGGRHHQGFMDKLKNRMHQSGPSYGGTGYGGGYGQPSYQQAYGPSSQQYRPSYGAPAGAPSSSSFRRYAPLLGGMGAGFLLGEVLDGPGLFGGHGLFDSGHGGFGGGGFGGGGFGGGGFGGDGFGGGGFGGDGFGGGGFGGDGFGGGGFDNFGGGGF</sequence>
<dbReference type="AlphaFoldDB" id="A0A165T103"/>
<dbReference type="Gene3D" id="2.20.70.10">
    <property type="match status" value="1"/>
</dbReference>
<evidence type="ECO:0008006" key="4">
    <source>
        <dbReference type="Google" id="ProtNLM"/>
    </source>
</evidence>